<organism evidence="2 3">
    <name type="scientific">Methylobacterium oryzae</name>
    <dbReference type="NCBI Taxonomy" id="334852"/>
    <lineage>
        <taxon>Bacteria</taxon>
        <taxon>Pseudomonadati</taxon>
        <taxon>Pseudomonadota</taxon>
        <taxon>Alphaproteobacteria</taxon>
        <taxon>Hyphomicrobiales</taxon>
        <taxon>Methylobacteriaceae</taxon>
        <taxon>Methylobacterium</taxon>
    </lineage>
</organism>
<name>A0ABU7TWQ3_9HYPH</name>
<keyword evidence="3" id="KW-1185">Reference proteome</keyword>
<reference evidence="2 3" key="1">
    <citation type="journal article" date="2012" name="Genet. Mol. Biol.">
        <title>Analysis of 16S rRNA and mxaF genes revealing insights into Methylobacterium niche-specific plant association.</title>
        <authorList>
            <person name="Dourado M.N."/>
            <person name="Andreote F.D."/>
            <person name="Dini-Andreote F."/>
            <person name="Conti R."/>
            <person name="Araujo J.M."/>
            <person name="Araujo W.L."/>
        </authorList>
    </citation>
    <scope>NUCLEOTIDE SEQUENCE [LARGE SCALE GENOMIC DNA]</scope>
    <source>
        <strain evidence="2 3">TC3-10</strain>
    </source>
</reference>
<evidence type="ECO:0000256" key="1">
    <source>
        <dbReference type="SAM" id="MobiDB-lite"/>
    </source>
</evidence>
<protein>
    <submittedName>
        <fullName evidence="2">Uncharacterized protein</fullName>
    </submittedName>
</protein>
<dbReference type="Proteomes" id="UP001355206">
    <property type="component" value="Unassembled WGS sequence"/>
</dbReference>
<feature type="region of interest" description="Disordered" evidence="1">
    <location>
        <begin position="33"/>
        <end position="60"/>
    </location>
</feature>
<evidence type="ECO:0000313" key="2">
    <source>
        <dbReference type="EMBL" id="MEE7494130.1"/>
    </source>
</evidence>
<evidence type="ECO:0000313" key="3">
    <source>
        <dbReference type="Proteomes" id="UP001355206"/>
    </source>
</evidence>
<comment type="caution">
    <text evidence="2">The sequence shown here is derived from an EMBL/GenBank/DDBJ whole genome shotgun (WGS) entry which is preliminary data.</text>
</comment>
<dbReference type="EMBL" id="MLCA01000015">
    <property type="protein sequence ID" value="MEE7494130.1"/>
    <property type="molecule type" value="Genomic_DNA"/>
</dbReference>
<feature type="compositionally biased region" description="Basic and acidic residues" evidence="1">
    <location>
        <begin position="38"/>
        <end position="52"/>
    </location>
</feature>
<gene>
    <name evidence="2" type="ORF">MOTC310_28410</name>
</gene>
<proteinExistence type="predicted"/>
<accession>A0ABU7TWQ3</accession>
<sequence length="60" mass="6448">MTAPRRDGITPGILDKRAAAAARRFYDCACPGGNSEIRTADAREQSDFRAEGPRPAGMKP</sequence>